<reference evidence="4 5" key="1">
    <citation type="submission" date="2016-07" db="EMBL/GenBank/DDBJ databases">
        <title>Caryophanon tenue genome sequencing.</title>
        <authorList>
            <person name="Verma A."/>
            <person name="Pal Y."/>
            <person name="Krishnamurthi S."/>
        </authorList>
    </citation>
    <scope>NUCLEOTIDE SEQUENCE [LARGE SCALE GENOMIC DNA]</scope>
    <source>
        <strain evidence="4 5">DSM 14152</strain>
    </source>
</reference>
<comment type="caution">
    <text evidence="4">The sequence shown here is derived from an EMBL/GenBank/DDBJ whole genome shotgun (WGS) entry which is preliminary data.</text>
</comment>
<keyword evidence="2" id="KW-0378">Hydrolase</keyword>
<dbReference type="Proteomes" id="UP000093199">
    <property type="component" value="Unassembled WGS sequence"/>
</dbReference>
<proteinExistence type="predicted"/>
<dbReference type="InterPro" id="IPR004843">
    <property type="entry name" value="Calcineurin-like_PHP"/>
</dbReference>
<protein>
    <submittedName>
        <fullName evidence="4">Phosphoesterase</fullName>
    </submittedName>
</protein>
<evidence type="ECO:0000313" key="4">
    <source>
        <dbReference type="EMBL" id="OCS86613.1"/>
    </source>
</evidence>
<dbReference type="CDD" id="cd07385">
    <property type="entry name" value="MPP_YkuE_C"/>
    <property type="match status" value="1"/>
</dbReference>
<evidence type="ECO:0000259" key="3">
    <source>
        <dbReference type="Pfam" id="PF00149"/>
    </source>
</evidence>
<dbReference type="RefSeq" id="WP_066544630.1">
    <property type="nucleotide sequence ID" value="NZ_MASJ01000010.1"/>
</dbReference>
<dbReference type="STRING" id="33978.A6M13_12940"/>
<dbReference type="InterPro" id="IPR029052">
    <property type="entry name" value="Metallo-depent_PP-like"/>
</dbReference>
<dbReference type="GO" id="GO:0046872">
    <property type="term" value="F:metal ion binding"/>
    <property type="evidence" value="ECO:0007669"/>
    <property type="project" value="UniProtKB-KW"/>
</dbReference>
<dbReference type="SUPFAM" id="SSF56300">
    <property type="entry name" value="Metallo-dependent phosphatases"/>
    <property type="match status" value="1"/>
</dbReference>
<sequence length="271" mass="30349">MKKIVWIVVILLGGYIFLEVNNQWLVTTEYVYEAEEIPESFDGFRIVQVSDLHDAQFGSQQQRLINKVEQQQPDAIFLTGDLIDSNRYDLEQSLQAVEAFVDMAPVYYVLGNHEVATNLVDDIYARLEALGVETLKNEAVTLTRVAQTMTIAGIEDPLMNTPTEEMLVQAFHDVPDAQFSLLLAHRPEMVALYGQSEADVVFTGHAHGGQIRIPFVGGLIAPGQGYFPQYTSGRYDEGTTTMYLSRGLGNSVVPYRIFNLPEIVVVELRKS</sequence>
<dbReference type="GO" id="GO:0016020">
    <property type="term" value="C:membrane"/>
    <property type="evidence" value="ECO:0007669"/>
    <property type="project" value="GOC"/>
</dbReference>
<dbReference type="PANTHER" id="PTHR31302">
    <property type="entry name" value="TRANSMEMBRANE PROTEIN WITH METALLOPHOSPHOESTERASE DOMAIN-RELATED"/>
    <property type="match status" value="1"/>
</dbReference>
<gene>
    <name evidence="4" type="ORF">A6M13_12940</name>
</gene>
<dbReference type="PANTHER" id="PTHR31302:SF31">
    <property type="entry name" value="PHOSPHODIESTERASE YAEI"/>
    <property type="match status" value="1"/>
</dbReference>
<dbReference type="Pfam" id="PF00149">
    <property type="entry name" value="Metallophos"/>
    <property type="match status" value="1"/>
</dbReference>
<evidence type="ECO:0000256" key="1">
    <source>
        <dbReference type="ARBA" id="ARBA00022723"/>
    </source>
</evidence>
<dbReference type="EMBL" id="MASJ01000010">
    <property type="protein sequence ID" value="OCS86613.1"/>
    <property type="molecule type" value="Genomic_DNA"/>
</dbReference>
<dbReference type="GO" id="GO:0008758">
    <property type="term" value="F:UDP-2,3-diacylglucosamine hydrolase activity"/>
    <property type="evidence" value="ECO:0007669"/>
    <property type="project" value="TreeGrafter"/>
</dbReference>
<dbReference type="GO" id="GO:0009245">
    <property type="term" value="P:lipid A biosynthetic process"/>
    <property type="evidence" value="ECO:0007669"/>
    <property type="project" value="TreeGrafter"/>
</dbReference>
<dbReference type="Gene3D" id="3.60.21.10">
    <property type="match status" value="1"/>
</dbReference>
<evidence type="ECO:0000313" key="5">
    <source>
        <dbReference type="Proteomes" id="UP000093199"/>
    </source>
</evidence>
<dbReference type="AlphaFoldDB" id="A0A1C0YHM0"/>
<dbReference type="InterPro" id="IPR051158">
    <property type="entry name" value="Metallophosphoesterase_sf"/>
</dbReference>
<organism evidence="4 5">
    <name type="scientific">Caryophanon tenue</name>
    <dbReference type="NCBI Taxonomy" id="33978"/>
    <lineage>
        <taxon>Bacteria</taxon>
        <taxon>Bacillati</taxon>
        <taxon>Bacillota</taxon>
        <taxon>Bacilli</taxon>
        <taxon>Bacillales</taxon>
        <taxon>Caryophanaceae</taxon>
        <taxon>Caryophanon</taxon>
    </lineage>
</organism>
<accession>A0A1C0YHM0</accession>
<keyword evidence="5" id="KW-1185">Reference proteome</keyword>
<feature type="domain" description="Calcineurin-like phosphoesterase" evidence="3">
    <location>
        <begin position="44"/>
        <end position="207"/>
    </location>
</feature>
<name>A0A1C0YHM0_9BACL</name>
<dbReference type="OrthoDB" id="9780884at2"/>
<keyword evidence="1" id="KW-0479">Metal-binding</keyword>
<evidence type="ECO:0000256" key="2">
    <source>
        <dbReference type="ARBA" id="ARBA00022801"/>
    </source>
</evidence>